<dbReference type="EMBL" id="FNSC01000001">
    <property type="protein sequence ID" value="SED34641.1"/>
    <property type="molecule type" value="Genomic_DNA"/>
</dbReference>
<dbReference type="Proteomes" id="UP000242849">
    <property type="component" value="Unassembled WGS sequence"/>
</dbReference>
<dbReference type="AlphaFoldDB" id="A0A1H4ZYT8"/>
<evidence type="ECO:0000313" key="2">
    <source>
        <dbReference type="Proteomes" id="UP000242849"/>
    </source>
</evidence>
<protein>
    <submittedName>
        <fullName evidence="1">Uncharacterized protein</fullName>
    </submittedName>
</protein>
<proteinExistence type="predicted"/>
<organism evidence="1 2">
    <name type="scientific">Pseudomonas anguilliseptica</name>
    <dbReference type="NCBI Taxonomy" id="53406"/>
    <lineage>
        <taxon>Bacteria</taxon>
        <taxon>Pseudomonadati</taxon>
        <taxon>Pseudomonadota</taxon>
        <taxon>Gammaproteobacteria</taxon>
        <taxon>Pseudomonadales</taxon>
        <taxon>Pseudomonadaceae</taxon>
        <taxon>Pseudomonas</taxon>
    </lineage>
</organism>
<gene>
    <name evidence="1" type="ORF">SAMN05421553_2495</name>
</gene>
<sequence length="107" mass="12008">MKVALAFVPPGGGETDYSLEIEMPAIPQQGDYIAVNRGDEPRVESFIVRRVHWGFQVNDDGGTGRTTTICVECEFADCEFATDNHKRAVDMYQNRTGKRLTFDVSVY</sequence>
<reference evidence="2" key="1">
    <citation type="submission" date="2016-10" db="EMBL/GenBank/DDBJ databases">
        <authorList>
            <person name="Varghese N."/>
            <person name="Submissions S."/>
        </authorList>
    </citation>
    <scope>NUCLEOTIDE SEQUENCE [LARGE SCALE GENOMIC DNA]</scope>
    <source>
        <strain evidence="2">DSM 12111</strain>
    </source>
</reference>
<name>A0A1H4ZYT8_PSEAG</name>
<accession>A0A1H4ZYT8</accession>
<evidence type="ECO:0000313" key="1">
    <source>
        <dbReference type="EMBL" id="SED34641.1"/>
    </source>
</evidence>
<keyword evidence="2" id="KW-1185">Reference proteome</keyword>
<dbReference type="STRING" id="53406.SAMN05421553_2495"/>
<dbReference type="OrthoDB" id="3078670at2"/>
<dbReference type="RefSeq" id="WP_090381089.1">
    <property type="nucleotide sequence ID" value="NZ_CP156749.1"/>
</dbReference>